<dbReference type="OrthoDB" id="1685145at2"/>
<protein>
    <submittedName>
        <fullName evidence="2">TIGR02217 family protein</fullName>
    </submittedName>
</protein>
<organism evidence="2 3">
    <name type="scientific">Amaricoccus solimangrovi</name>
    <dbReference type="NCBI Taxonomy" id="2589815"/>
    <lineage>
        <taxon>Bacteria</taxon>
        <taxon>Pseudomonadati</taxon>
        <taxon>Pseudomonadota</taxon>
        <taxon>Alphaproteobacteria</taxon>
        <taxon>Rhodobacterales</taxon>
        <taxon>Paracoccaceae</taxon>
        <taxon>Amaricoccus</taxon>
    </lineage>
</organism>
<feature type="domain" description="DUF2460" evidence="1">
    <location>
        <begin position="5"/>
        <end position="210"/>
    </location>
</feature>
<dbReference type="RefSeq" id="WP_140453072.1">
    <property type="nucleotide sequence ID" value="NZ_VFRP01000003.1"/>
</dbReference>
<proteinExistence type="predicted"/>
<accession>A0A501WT44</accession>
<dbReference type="InterPro" id="IPR011740">
    <property type="entry name" value="DUF2460"/>
</dbReference>
<dbReference type="NCBIfam" id="TIGR02217">
    <property type="entry name" value="chp_TIGR02217"/>
    <property type="match status" value="1"/>
</dbReference>
<sequence>MAFFDLSFPRDVAAGVSGGPERRVNIASLGSGYEERNARWKHSRRSWQAGLGIRTADDLAAVLALFEEMGGPLHSFRFRDWSDFKSCAPSATPAATDQLLGTGDGAAVAFPLRKRYGSLSPYWRDITKPVPGTVTVALDGAMTGAGWAVDNLTGVVTFATPPGPGVAVRAGFEFDVPARFAADALAIDMAFFAGDRGIGSIPEVPLIEVRE</sequence>
<gene>
    <name evidence="2" type="ORF">FJM51_05265</name>
</gene>
<name>A0A501WT44_9RHOB</name>
<comment type="caution">
    <text evidence="2">The sequence shown here is derived from an EMBL/GenBank/DDBJ whole genome shotgun (WGS) entry which is preliminary data.</text>
</comment>
<evidence type="ECO:0000313" key="2">
    <source>
        <dbReference type="EMBL" id="TPE52589.1"/>
    </source>
</evidence>
<keyword evidence="3" id="KW-1185">Reference proteome</keyword>
<dbReference type="AlphaFoldDB" id="A0A501WT44"/>
<dbReference type="Pfam" id="PF09343">
    <property type="entry name" value="DUF2460"/>
    <property type="match status" value="1"/>
</dbReference>
<evidence type="ECO:0000313" key="3">
    <source>
        <dbReference type="Proteomes" id="UP000319255"/>
    </source>
</evidence>
<dbReference type="Proteomes" id="UP000319255">
    <property type="component" value="Unassembled WGS sequence"/>
</dbReference>
<dbReference type="EMBL" id="VFRP01000003">
    <property type="protein sequence ID" value="TPE52589.1"/>
    <property type="molecule type" value="Genomic_DNA"/>
</dbReference>
<evidence type="ECO:0000259" key="1">
    <source>
        <dbReference type="Pfam" id="PF09343"/>
    </source>
</evidence>
<reference evidence="2 3" key="1">
    <citation type="submission" date="2019-06" db="EMBL/GenBank/DDBJ databases">
        <title>A novel bacterium of genus Amaricoccus, isolated from marine sediment.</title>
        <authorList>
            <person name="Huang H."/>
            <person name="Mo K."/>
            <person name="Hu Y."/>
        </authorList>
    </citation>
    <scope>NUCLEOTIDE SEQUENCE [LARGE SCALE GENOMIC DNA]</scope>
    <source>
        <strain evidence="2 3">HB172011</strain>
    </source>
</reference>